<gene>
    <name evidence="1" type="ORF">Goshw_015338</name>
</gene>
<accession>A0A7J9MZJ6</accession>
<reference evidence="1 2" key="1">
    <citation type="journal article" date="2019" name="Genome Biol. Evol.">
        <title>Insights into the evolution of the New World diploid cottons (Gossypium, subgenus Houzingenia) based on genome sequencing.</title>
        <authorList>
            <person name="Grover C.E."/>
            <person name="Arick M.A. 2nd"/>
            <person name="Thrash A."/>
            <person name="Conover J.L."/>
            <person name="Sanders W.S."/>
            <person name="Peterson D.G."/>
            <person name="Frelichowski J.E."/>
            <person name="Scheffler J.A."/>
            <person name="Scheffler B.E."/>
            <person name="Wendel J.F."/>
        </authorList>
    </citation>
    <scope>NUCLEOTIDE SEQUENCE [LARGE SCALE GENOMIC DNA]</scope>
    <source>
        <strain evidence="1">1</strain>
        <tissue evidence="1">Leaf</tissue>
    </source>
</reference>
<organism evidence="1 2">
    <name type="scientific">Gossypium schwendimanii</name>
    <name type="common">Cotton</name>
    <dbReference type="NCBI Taxonomy" id="34291"/>
    <lineage>
        <taxon>Eukaryota</taxon>
        <taxon>Viridiplantae</taxon>
        <taxon>Streptophyta</taxon>
        <taxon>Embryophyta</taxon>
        <taxon>Tracheophyta</taxon>
        <taxon>Spermatophyta</taxon>
        <taxon>Magnoliopsida</taxon>
        <taxon>eudicotyledons</taxon>
        <taxon>Gunneridae</taxon>
        <taxon>Pentapetalae</taxon>
        <taxon>rosids</taxon>
        <taxon>malvids</taxon>
        <taxon>Malvales</taxon>
        <taxon>Malvaceae</taxon>
        <taxon>Malvoideae</taxon>
        <taxon>Gossypium</taxon>
    </lineage>
</organism>
<protein>
    <submittedName>
        <fullName evidence="1">Uncharacterized protein</fullName>
    </submittedName>
</protein>
<name>A0A7J9MZJ6_GOSSC</name>
<keyword evidence="2" id="KW-1185">Reference proteome</keyword>
<evidence type="ECO:0000313" key="2">
    <source>
        <dbReference type="Proteomes" id="UP000593576"/>
    </source>
</evidence>
<evidence type="ECO:0000313" key="1">
    <source>
        <dbReference type="EMBL" id="MBA0876314.1"/>
    </source>
</evidence>
<dbReference type="EMBL" id="JABFAF010264508">
    <property type="protein sequence ID" value="MBA0876314.1"/>
    <property type="molecule type" value="Genomic_DNA"/>
</dbReference>
<proteinExistence type="predicted"/>
<dbReference type="AlphaFoldDB" id="A0A7J9MZJ6"/>
<dbReference type="Proteomes" id="UP000593576">
    <property type="component" value="Unassembled WGS sequence"/>
</dbReference>
<sequence>MEDIKEGYLERFEERILGFGEVVVVESYKSSHLFLVLNGGDRRGFQGIRHFLQLALLPFLTGGGRG</sequence>
<comment type="caution">
    <text evidence="1">The sequence shown here is derived from an EMBL/GenBank/DDBJ whole genome shotgun (WGS) entry which is preliminary data.</text>
</comment>